<evidence type="ECO:0008006" key="4">
    <source>
        <dbReference type="Google" id="ProtNLM"/>
    </source>
</evidence>
<feature type="region of interest" description="Disordered" evidence="1">
    <location>
        <begin position="182"/>
        <end position="218"/>
    </location>
</feature>
<sequence>MGSPFNGPIWHRALRESVLSKIDNATTKSAPSESNIRFTLDILLVYAHDIAMSENPARRHAISVQTEKHWAYGPVKWNKKDYRPVGKPDYAVWYVEAKKRHMAGTGLIQCLGYMGVVHRIRKASGKENCTVYGMVSDDQTFIFLKINEKSEWSERQFTTRTQQYSPVLGLLVHFMRTAANISPTHSKQSSKQSHMKENSDSTTQTTLYPSFDEMEVEY</sequence>
<proteinExistence type="predicted"/>
<evidence type="ECO:0000313" key="3">
    <source>
        <dbReference type="Proteomes" id="UP000191408"/>
    </source>
</evidence>
<protein>
    <recommendedName>
        <fullName evidence="4">Fungal-type protein kinase domain-containing protein</fullName>
    </recommendedName>
</protein>
<gene>
    <name evidence="2" type="ORF">PENPOL_c004G02188</name>
</gene>
<comment type="caution">
    <text evidence="2">The sequence shown here is derived from an EMBL/GenBank/DDBJ whole genome shotgun (WGS) entry which is preliminary data.</text>
</comment>
<dbReference type="Proteomes" id="UP000191408">
    <property type="component" value="Unassembled WGS sequence"/>
</dbReference>
<organism evidence="2 3">
    <name type="scientific">Penicillium polonicum</name>
    <dbReference type="NCBI Taxonomy" id="60169"/>
    <lineage>
        <taxon>Eukaryota</taxon>
        <taxon>Fungi</taxon>
        <taxon>Dikarya</taxon>
        <taxon>Ascomycota</taxon>
        <taxon>Pezizomycotina</taxon>
        <taxon>Eurotiomycetes</taxon>
        <taxon>Eurotiomycetidae</taxon>
        <taxon>Eurotiales</taxon>
        <taxon>Aspergillaceae</taxon>
        <taxon>Penicillium</taxon>
    </lineage>
</organism>
<name>A0A1V6NPG2_PENPO</name>
<dbReference type="OrthoDB" id="2103397at2759"/>
<evidence type="ECO:0000313" key="2">
    <source>
        <dbReference type="EMBL" id="OQD66593.1"/>
    </source>
</evidence>
<dbReference type="EMBL" id="MDYM01000004">
    <property type="protein sequence ID" value="OQD66593.1"/>
    <property type="molecule type" value="Genomic_DNA"/>
</dbReference>
<keyword evidence="3" id="KW-1185">Reference proteome</keyword>
<evidence type="ECO:0000256" key="1">
    <source>
        <dbReference type="SAM" id="MobiDB-lite"/>
    </source>
</evidence>
<dbReference type="AlphaFoldDB" id="A0A1V6NPG2"/>
<reference evidence="3" key="1">
    <citation type="journal article" date="2017" name="Nat. Microbiol.">
        <title>Global analysis of biosynthetic gene clusters reveals vast potential of secondary metabolite production in Penicillium species.</title>
        <authorList>
            <person name="Nielsen J.C."/>
            <person name="Grijseels S."/>
            <person name="Prigent S."/>
            <person name="Ji B."/>
            <person name="Dainat J."/>
            <person name="Nielsen K.F."/>
            <person name="Frisvad J.C."/>
            <person name="Workman M."/>
            <person name="Nielsen J."/>
        </authorList>
    </citation>
    <scope>NUCLEOTIDE SEQUENCE [LARGE SCALE GENOMIC DNA]</scope>
    <source>
        <strain evidence="3">IBT 4502</strain>
    </source>
</reference>
<accession>A0A1V6NPG2</accession>